<dbReference type="Gene3D" id="3.10.20.30">
    <property type="match status" value="1"/>
</dbReference>
<keyword evidence="1 3" id="KW-0812">Transmembrane</keyword>
<dbReference type="CDD" id="cd07302">
    <property type="entry name" value="CHD"/>
    <property type="match status" value="1"/>
</dbReference>
<dbReference type="InterPro" id="IPR012675">
    <property type="entry name" value="Beta-grasp_dom_sf"/>
</dbReference>
<dbReference type="PROSITE" id="PS51085">
    <property type="entry name" value="2FE2S_FER_2"/>
    <property type="match status" value="1"/>
</dbReference>
<dbReference type="SUPFAM" id="SSF54292">
    <property type="entry name" value="2Fe-2S ferredoxin-like"/>
    <property type="match status" value="1"/>
</dbReference>
<dbReference type="KEGG" id="gai:IMCC3135_18635"/>
<feature type="transmembrane region" description="Helical" evidence="3">
    <location>
        <begin position="34"/>
        <end position="56"/>
    </location>
</feature>
<dbReference type="PANTHER" id="PTHR43081">
    <property type="entry name" value="ADENYLATE CYCLASE, TERMINAL-DIFFERENTIATION SPECIFIC-RELATED"/>
    <property type="match status" value="1"/>
</dbReference>
<dbReference type="GO" id="GO:0035556">
    <property type="term" value="P:intracellular signal transduction"/>
    <property type="evidence" value="ECO:0007669"/>
    <property type="project" value="InterPro"/>
</dbReference>
<dbReference type="InterPro" id="IPR029787">
    <property type="entry name" value="Nucleotide_cyclase"/>
</dbReference>
<evidence type="ECO:0000256" key="2">
    <source>
        <dbReference type="ARBA" id="ARBA00022989"/>
    </source>
</evidence>
<name>A0A2Z2NQP9_9GAMM</name>
<dbReference type="GO" id="GO:0016020">
    <property type="term" value="C:membrane"/>
    <property type="evidence" value="ECO:0007669"/>
    <property type="project" value="InterPro"/>
</dbReference>
<keyword evidence="7" id="KW-1185">Reference proteome</keyword>
<organism evidence="6 7">
    <name type="scientific">Granulosicoccus antarcticus IMCC3135</name>
    <dbReference type="NCBI Taxonomy" id="1192854"/>
    <lineage>
        <taxon>Bacteria</taxon>
        <taxon>Pseudomonadati</taxon>
        <taxon>Pseudomonadota</taxon>
        <taxon>Gammaproteobacteria</taxon>
        <taxon>Chromatiales</taxon>
        <taxon>Granulosicoccaceae</taxon>
        <taxon>Granulosicoccus</taxon>
    </lineage>
</organism>
<dbReference type="PANTHER" id="PTHR43081:SF1">
    <property type="entry name" value="ADENYLATE CYCLASE, TERMINAL-DIFFERENTIATION SPECIFIC"/>
    <property type="match status" value="1"/>
</dbReference>
<dbReference type="Proteomes" id="UP000250079">
    <property type="component" value="Chromosome"/>
</dbReference>
<evidence type="ECO:0000259" key="5">
    <source>
        <dbReference type="PROSITE" id="PS51085"/>
    </source>
</evidence>
<dbReference type="InterPro" id="IPR001041">
    <property type="entry name" value="2Fe-2S_ferredoxin-type"/>
</dbReference>
<dbReference type="Pfam" id="PF00111">
    <property type="entry name" value="Fer2"/>
    <property type="match status" value="1"/>
</dbReference>
<gene>
    <name evidence="6" type="primary">cyaA_5</name>
    <name evidence="6" type="ORF">IMCC3135_18635</name>
</gene>
<dbReference type="InterPro" id="IPR036010">
    <property type="entry name" value="2Fe-2S_ferredoxin-like_sf"/>
</dbReference>
<feature type="transmembrane region" description="Helical" evidence="3">
    <location>
        <begin position="109"/>
        <end position="127"/>
    </location>
</feature>
<dbReference type="InterPro" id="IPR001054">
    <property type="entry name" value="A/G_cyclase"/>
</dbReference>
<evidence type="ECO:0000313" key="6">
    <source>
        <dbReference type="EMBL" id="ASJ73806.1"/>
    </source>
</evidence>
<sequence>MSDSTDKLPVAVKAEVNKAPESIGMVPWRKNLRLYSGLILFIFAAGHLGNHAVGLVSLEAMEQVRQVRTYIWRNPIGTVLLFGALMTHVYLALHKFALRRTWRMSRAEAVQLCFGLVIPVLLLPHIFGTRLANELFGLQDNYEHVLSVLWSGNPFKQSLLMVLVWVHGCIGMHFWLRLKPWYARTGWLLYGFAVVLPALSFAGFAVAGRRLVEQDSHVSALSVVQREWIYSTADMATWLSLSTIIAVVTFRLLRSQVDRFGPTIKVSYADGRTVTSQLGPTLLDISRLNKVPHASVCGGRARCSTCRVRVLEGLEAQHPPGETERKVLKRVGAGANVRLACQLSPRSDIRVATILPAHGITVSDAAPLDRYFWGVDQSVTILFADIRGFTAMSENKLPYDVVFILNQYLGQMSTAISDSGGYVDKFLGDGIMAIFGMEKRVELGVLDALNAARAMGRVLDSLNVSLEADLEVPLNIGIGIHTGPAILGRIGVAGASGATQQITALGDTVNTASRLEGACKELACQLVVSEASVRASKLPITGGHGSLISVKGRGQQVGIQAFSNAKDLQVGASEV</sequence>
<evidence type="ECO:0000256" key="3">
    <source>
        <dbReference type="SAM" id="Phobius"/>
    </source>
</evidence>
<keyword evidence="6" id="KW-0456">Lyase</keyword>
<feature type="transmembrane region" description="Helical" evidence="3">
    <location>
        <begin position="188"/>
        <end position="208"/>
    </location>
</feature>
<dbReference type="InterPro" id="IPR034804">
    <property type="entry name" value="SQR/QFR_C/D"/>
</dbReference>
<accession>A0A2Z2NQP9</accession>
<dbReference type="SUPFAM" id="SSF81343">
    <property type="entry name" value="Fumarate reductase respiratory complex transmembrane subunits"/>
    <property type="match status" value="1"/>
</dbReference>
<dbReference type="SUPFAM" id="SSF55073">
    <property type="entry name" value="Nucleotide cyclase"/>
    <property type="match status" value="1"/>
</dbReference>
<keyword evidence="3" id="KW-0472">Membrane</keyword>
<evidence type="ECO:0000259" key="4">
    <source>
        <dbReference type="PROSITE" id="PS50125"/>
    </source>
</evidence>
<dbReference type="Pfam" id="PF00211">
    <property type="entry name" value="Guanylate_cyc"/>
    <property type="match status" value="1"/>
</dbReference>
<feature type="domain" description="Guanylate cyclase" evidence="4">
    <location>
        <begin position="380"/>
        <end position="516"/>
    </location>
</feature>
<dbReference type="InterPro" id="IPR050697">
    <property type="entry name" value="Adenylyl/Guanylyl_Cyclase_3/4"/>
</dbReference>
<dbReference type="RefSeq" id="WP_169727488.1">
    <property type="nucleotide sequence ID" value="NZ_CP018632.1"/>
</dbReference>
<feature type="transmembrane region" description="Helical" evidence="3">
    <location>
        <begin position="158"/>
        <end position="176"/>
    </location>
</feature>
<feature type="transmembrane region" description="Helical" evidence="3">
    <location>
        <begin position="228"/>
        <end position="250"/>
    </location>
</feature>
<dbReference type="GO" id="GO:0009190">
    <property type="term" value="P:cyclic nucleotide biosynthetic process"/>
    <property type="evidence" value="ECO:0007669"/>
    <property type="project" value="InterPro"/>
</dbReference>
<protein>
    <submittedName>
        <fullName evidence="6">Adenylate cyclase 1</fullName>
        <ecNumber evidence="6">4.6.1.1</ecNumber>
    </submittedName>
</protein>
<dbReference type="Gene3D" id="3.30.70.1230">
    <property type="entry name" value="Nucleotide cyclase"/>
    <property type="match status" value="1"/>
</dbReference>
<keyword evidence="2 3" id="KW-1133">Transmembrane helix</keyword>
<dbReference type="EC" id="4.6.1.1" evidence="6"/>
<dbReference type="GO" id="GO:0051536">
    <property type="term" value="F:iron-sulfur cluster binding"/>
    <property type="evidence" value="ECO:0007669"/>
    <property type="project" value="InterPro"/>
</dbReference>
<reference evidence="6 7" key="1">
    <citation type="submission" date="2016-12" db="EMBL/GenBank/DDBJ databases">
        <authorList>
            <person name="Song W.-J."/>
            <person name="Kurnit D.M."/>
        </authorList>
    </citation>
    <scope>NUCLEOTIDE SEQUENCE [LARGE SCALE GENOMIC DNA]</scope>
    <source>
        <strain evidence="6 7">IMCC3135</strain>
    </source>
</reference>
<feature type="domain" description="2Fe-2S ferredoxin-type" evidence="5">
    <location>
        <begin position="262"/>
        <end position="357"/>
    </location>
</feature>
<dbReference type="SMART" id="SM00044">
    <property type="entry name" value="CYCc"/>
    <property type="match status" value="1"/>
</dbReference>
<feature type="transmembrane region" description="Helical" evidence="3">
    <location>
        <begin position="76"/>
        <end position="97"/>
    </location>
</feature>
<proteinExistence type="predicted"/>
<dbReference type="GO" id="GO:0004016">
    <property type="term" value="F:adenylate cyclase activity"/>
    <property type="evidence" value="ECO:0007669"/>
    <property type="project" value="UniProtKB-EC"/>
</dbReference>
<dbReference type="PROSITE" id="PS50125">
    <property type="entry name" value="GUANYLATE_CYCLASE_2"/>
    <property type="match status" value="1"/>
</dbReference>
<evidence type="ECO:0000313" key="7">
    <source>
        <dbReference type="Proteomes" id="UP000250079"/>
    </source>
</evidence>
<evidence type="ECO:0000256" key="1">
    <source>
        <dbReference type="ARBA" id="ARBA00022692"/>
    </source>
</evidence>
<dbReference type="AlphaFoldDB" id="A0A2Z2NQP9"/>
<dbReference type="EMBL" id="CP018632">
    <property type="protein sequence ID" value="ASJ73806.1"/>
    <property type="molecule type" value="Genomic_DNA"/>
</dbReference>
<dbReference type="CDD" id="cd00207">
    <property type="entry name" value="fer2"/>
    <property type="match status" value="1"/>
</dbReference>